<proteinExistence type="predicted"/>
<comment type="caution">
    <text evidence="1">The sequence shown here is derived from an EMBL/GenBank/DDBJ whole genome shotgun (WGS) entry which is preliminary data.</text>
</comment>
<keyword evidence="2" id="KW-1185">Reference proteome</keyword>
<gene>
    <name evidence="1" type="ORF">FHR83_005510</name>
</gene>
<dbReference type="InterPro" id="IPR046105">
    <property type="entry name" value="DUF6042"/>
</dbReference>
<sequence length="287" mass="31801">MSESERPTVRVSALFQLGWFRWLPTAAIDVDGLLHACPGEPRDEAGQALALLHARRGGLKLDEGDDAVKLEALQRLSATLPPAPAWHDPTQDIDLATLDDPADVEAERAEHAELVAQHDAMLAKAGLAPARTVDDVIGLMIRFGLITVEGEQQRLTLATDPPLPTEVLPLSEEEKQREDSLRWRSRFGRLSQRVLRLFLTEQGDLAKTRMTTTVDRIAVTLEADPDAVRQAILVLIDEGDFTVERQSASIDIERLAGHQRFDLVVDPVKFGERGSYRVNAKIERDDA</sequence>
<dbReference type="Proteomes" id="UP000590749">
    <property type="component" value="Unassembled WGS sequence"/>
</dbReference>
<evidence type="ECO:0000313" key="2">
    <source>
        <dbReference type="Proteomes" id="UP000590749"/>
    </source>
</evidence>
<organism evidence="1 2">
    <name type="scientific">Actinoplanes campanulatus</name>
    <dbReference type="NCBI Taxonomy" id="113559"/>
    <lineage>
        <taxon>Bacteria</taxon>
        <taxon>Bacillati</taxon>
        <taxon>Actinomycetota</taxon>
        <taxon>Actinomycetes</taxon>
        <taxon>Micromonosporales</taxon>
        <taxon>Micromonosporaceae</taxon>
        <taxon>Actinoplanes</taxon>
    </lineage>
</organism>
<dbReference type="AlphaFoldDB" id="A0A7W5FGR8"/>
<protein>
    <submittedName>
        <fullName evidence="1">Uncharacterized protein</fullName>
    </submittedName>
</protein>
<accession>A0A7W5FGR8</accession>
<reference evidence="1 2" key="1">
    <citation type="submission" date="2020-08" db="EMBL/GenBank/DDBJ databases">
        <title>Genomic Encyclopedia of Type Strains, Phase III (KMG-III): the genomes of soil and plant-associated and newly described type strains.</title>
        <authorList>
            <person name="Whitman W."/>
        </authorList>
    </citation>
    <scope>NUCLEOTIDE SEQUENCE [LARGE SCALE GENOMIC DNA]</scope>
    <source>
        <strain evidence="1 2">CECT 3287</strain>
    </source>
</reference>
<name>A0A7W5FGR8_9ACTN</name>
<dbReference type="Pfam" id="PF19508">
    <property type="entry name" value="DUF6042"/>
    <property type="match status" value="1"/>
</dbReference>
<dbReference type="EMBL" id="JACHXF010000012">
    <property type="protein sequence ID" value="MBB3097826.1"/>
    <property type="molecule type" value="Genomic_DNA"/>
</dbReference>
<dbReference type="RefSeq" id="WP_183223283.1">
    <property type="nucleotide sequence ID" value="NZ_BMPW01000019.1"/>
</dbReference>
<evidence type="ECO:0000313" key="1">
    <source>
        <dbReference type="EMBL" id="MBB3097826.1"/>
    </source>
</evidence>